<proteinExistence type="predicted"/>
<feature type="non-terminal residue" evidence="1">
    <location>
        <position position="38"/>
    </location>
</feature>
<dbReference type="AlphaFoldDB" id="A0A0F8XTH3"/>
<gene>
    <name evidence="1" type="ORF">LCGC14_2905800</name>
</gene>
<dbReference type="EMBL" id="LAZR01057346">
    <property type="protein sequence ID" value="KKK72243.1"/>
    <property type="molecule type" value="Genomic_DNA"/>
</dbReference>
<reference evidence="1" key="1">
    <citation type="journal article" date="2015" name="Nature">
        <title>Complex archaea that bridge the gap between prokaryotes and eukaryotes.</title>
        <authorList>
            <person name="Spang A."/>
            <person name="Saw J.H."/>
            <person name="Jorgensen S.L."/>
            <person name="Zaremba-Niedzwiedzka K."/>
            <person name="Martijn J."/>
            <person name="Lind A.E."/>
            <person name="van Eijk R."/>
            <person name="Schleper C."/>
            <person name="Guy L."/>
            <person name="Ettema T.J."/>
        </authorList>
    </citation>
    <scope>NUCLEOTIDE SEQUENCE</scope>
</reference>
<protein>
    <submittedName>
        <fullName evidence="1">Uncharacterized protein</fullName>
    </submittedName>
</protein>
<organism evidence="1">
    <name type="scientific">marine sediment metagenome</name>
    <dbReference type="NCBI Taxonomy" id="412755"/>
    <lineage>
        <taxon>unclassified sequences</taxon>
        <taxon>metagenomes</taxon>
        <taxon>ecological metagenomes</taxon>
    </lineage>
</organism>
<evidence type="ECO:0000313" key="1">
    <source>
        <dbReference type="EMBL" id="KKK72243.1"/>
    </source>
</evidence>
<name>A0A0F8XTH3_9ZZZZ</name>
<comment type="caution">
    <text evidence="1">The sequence shown here is derived from an EMBL/GenBank/DDBJ whole genome shotgun (WGS) entry which is preliminary data.</text>
</comment>
<accession>A0A0F8XTH3</accession>
<sequence length="38" mass="4324">MPTIDYKKANMNTLKKLSKTLNETGLLPENIDMRMGVN</sequence>